<dbReference type="Gene3D" id="3.40.720.10">
    <property type="entry name" value="Alkaline Phosphatase, subunit A"/>
    <property type="match status" value="1"/>
</dbReference>
<organism evidence="1 2">
    <name type="scientific">Gryllotalpicola daejeonensis</name>
    <dbReference type="NCBI Taxonomy" id="993087"/>
    <lineage>
        <taxon>Bacteria</taxon>
        <taxon>Bacillati</taxon>
        <taxon>Actinomycetota</taxon>
        <taxon>Actinomycetes</taxon>
        <taxon>Micrococcales</taxon>
        <taxon>Microbacteriaceae</taxon>
        <taxon>Gryllotalpicola</taxon>
    </lineage>
</organism>
<dbReference type="InterPro" id="IPR002591">
    <property type="entry name" value="Phosphodiest/P_Trfase"/>
</dbReference>
<reference evidence="1" key="2">
    <citation type="submission" date="2023-12" db="EMBL/GenBank/DDBJ databases">
        <authorList>
            <person name="Sun Q."/>
            <person name="Inoue M."/>
        </authorList>
    </citation>
    <scope>NUCLEOTIDE SEQUENCE</scope>
    <source>
        <strain evidence="1">JCM 17590</strain>
    </source>
</reference>
<keyword evidence="2" id="KW-1185">Reference proteome</keyword>
<reference evidence="1" key="1">
    <citation type="journal article" date="2014" name="Int. J. Syst. Evol. Microbiol.">
        <title>Complete genome of a new Firmicutes species belonging to the dominant human colonic microbiota ('Ruminococcus bicirculans') reveals two chromosomes and a selective capacity to utilize plant glucans.</title>
        <authorList>
            <consortium name="NISC Comparative Sequencing Program"/>
            <person name="Wegmann U."/>
            <person name="Louis P."/>
            <person name="Goesmann A."/>
            <person name="Henrissat B."/>
            <person name="Duncan S.H."/>
            <person name="Flint H.J."/>
        </authorList>
    </citation>
    <scope>NUCLEOTIDE SEQUENCE</scope>
    <source>
        <strain evidence="1">JCM 17590</strain>
    </source>
</reference>
<accession>A0ABP7ZEW1</accession>
<dbReference type="RefSeq" id="WP_344790146.1">
    <property type="nucleotide sequence ID" value="NZ_BAABBV010000001.1"/>
</dbReference>
<dbReference type="EMBL" id="BAABBV010000001">
    <property type="protein sequence ID" value="GAA4155640.1"/>
    <property type="molecule type" value="Genomic_DNA"/>
</dbReference>
<sequence>MATLPNAYSQSVSLADVLASCFAAVERGTPQLALKPVDAAIVVLADGLGALPLKARAGHARTIAPRLNRATTIESGFPTTTAAALATLSTGAYPGQHGITAYEAVDPATDRVFNHLNGWQAGPDPATWQRMPTLFEAHADAGIRSYLVGHARYASTRLTQAVHRGAEYVPARSIADRLSTAISLARAGRAVVFVYVPELDMAAHRYGWQSPEWTAKLEELDAGLAQLERDLSKGQGALLTADHGMVDVTPRGQVFFDREPELVAGVRHVAGDYRCVQLHLERGASADDIARVARLWHQAEDDRAWVATRDEAIAAGWFGPNGVDDDVLPRIGEVLVAARSQVAYYDSRSTTEHNWAMVGQHGSFSPDEVRVPLIGFGAFAN</sequence>
<dbReference type="Pfam" id="PF01663">
    <property type="entry name" value="Phosphodiest"/>
    <property type="match status" value="1"/>
</dbReference>
<dbReference type="PANTHER" id="PTHR10151">
    <property type="entry name" value="ECTONUCLEOTIDE PYROPHOSPHATASE/PHOSPHODIESTERASE"/>
    <property type="match status" value="1"/>
</dbReference>
<dbReference type="PANTHER" id="PTHR10151:SF120">
    <property type="entry name" value="BIS(5'-ADENOSYL)-TRIPHOSPHATASE"/>
    <property type="match status" value="1"/>
</dbReference>
<dbReference type="SUPFAM" id="SSF53649">
    <property type="entry name" value="Alkaline phosphatase-like"/>
    <property type="match status" value="1"/>
</dbReference>
<comment type="caution">
    <text evidence="1">The sequence shown here is derived from an EMBL/GenBank/DDBJ whole genome shotgun (WGS) entry which is preliminary data.</text>
</comment>
<evidence type="ECO:0000313" key="2">
    <source>
        <dbReference type="Proteomes" id="UP001415169"/>
    </source>
</evidence>
<dbReference type="InterPro" id="IPR017850">
    <property type="entry name" value="Alkaline_phosphatase_core_sf"/>
</dbReference>
<protein>
    <submittedName>
        <fullName evidence="1">Alkaline phosphatase family protein</fullName>
    </submittedName>
</protein>
<proteinExistence type="predicted"/>
<evidence type="ECO:0000313" key="1">
    <source>
        <dbReference type="EMBL" id="GAA4155640.1"/>
    </source>
</evidence>
<gene>
    <name evidence="1" type="ORF">GCM10022286_04860</name>
</gene>
<dbReference type="Proteomes" id="UP001415169">
    <property type="component" value="Unassembled WGS sequence"/>
</dbReference>
<name>A0ABP7ZEW1_9MICO</name>